<evidence type="ECO:0000256" key="2">
    <source>
        <dbReference type="ARBA" id="ARBA00023242"/>
    </source>
</evidence>
<evidence type="ECO:0000256" key="1">
    <source>
        <dbReference type="ARBA" id="ARBA00004123"/>
    </source>
</evidence>
<proteinExistence type="predicted"/>
<evidence type="ECO:0000313" key="6">
    <source>
        <dbReference type="Proteomes" id="UP001497497"/>
    </source>
</evidence>
<dbReference type="SUPFAM" id="SSF47798">
    <property type="entry name" value="Barrier-to-autointegration factor, BAF"/>
    <property type="match status" value="1"/>
</dbReference>
<dbReference type="Pfam" id="PF02961">
    <property type="entry name" value="SAM_BAF"/>
    <property type="match status" value="1"/>
</dbReference>
<protein>
    <recommendedName>
        <fullName evidence="3">Barrier-to-autointegration factor-like protein</fullName>
    </recommendedName>
    <alternativeName>
        <fullName evidence="4">Barrier-to-autointegration factor 2</fullName>
    </alternativeName>
</protein>
<dbReference type="PANTHER" id="PTHR47507">
    <property type="entry name" value="BARRIER TO AUTOINTEGRATION FACTOR 2"/>
    <property type="match status" value="1"/>
</dbReference>
<dbReference type="GO" id="GO:0051276">
    <property type="term" value="P:chromosome organization"/>
    <property type="evidence" value="ECO:0007669"/>
    <property type="project" value="TreeGrafter"/>
</dbReference>
<gene>
    <name evidence="5" type="ORF">GSLYS_00001968001</name>
</gene>
<dbReference type="InterPro" id="IPR004122">
    <property type="entry name" value="BAF_prot"/>
</dbReference>
<dbReference type="GO" id="GO:0005634">
    <property type="term" value="C:nucleus"/>
    <property type="evidence" value="ECO:0007669"/>
    <property type="project" value="UniProtKB-SubCell"/>
</dbReference>
<evidence type="ECO:0000256" key="3">
    <source>
        <dbReference type="ARBA" id="ARBA00074730"/>
    </source>
</evidence>
<dbReference type="EMBL" id="CAXITT010000022">
    <property type="protein sequence ID" value="CAL1527798.1"/>
    <property type="molecule type" value="Genomic_DNA"/>
</dbReference>
<dbReference type="Gene3D" id="1.10.150.40">
    <property type="entry name" value="Barrier-to-autointegration factor, BAF"/>
    <property type="match status" value="1"/>
</dbReference>
<dbReference type="AlphaFoldDB" id="A0AAV2H3P0"/>
<dbReference type="PANTHER" id="PTHR47507:SF6">
    <property type="entry name" value="BARRIER-TO-AUTOINTEGRATION FACTOR"/>
    <property type="match status" value="1"/>
</dbReference>
<sequence>MSTTSKKHQNFVTEPMGDKLVFELAGIGEALGNRLVENNYDKAYTVLGQFLLFKKDESLFKDWLKEICGANSKQQEDCYRCLKEWCDSFL</sequence>
<name>A0AAV2H3P0_LYMST</name>
<dbReference type="InterPro" id="IPR036617">
    <property type="entry name" value="BAF_sf"/>
</dbReference>
<dbReference type="GO" id="GO:0000793">
    <property type="term" value="C:condensed chromosome"/>
    <property type="evidence" value="ECO:0007669"/>
    <property type="project" value="TreeGrafter"/>
</dbReference>
<accession>A0AAV2H3P0</accession>
<organism evidence="5 6">
    <name type="scientific">Lymnaea stagnalis</name>
    <name type="common">Great pond snail</name>
    <name type="synonym">Helix stagnalis</name>
    <dbReference type="NCBI Taxonomy" id="6523"/>
    <lineage>
        <taxon>Eukaryota</taxon>
        <taxon>Metazoa</taxon>
        <taxon>Spiralia</taxon>
        <taxon>Lophotrochozoa</taxon>
        <taxon>Mollusca</taxon>
        <taxon>Gastropoda</taxon>
        <taxon>Heterobranchia</taxon>
        <taxon>Euthyneura</taxon>
        <taxon>Panpulmonata</taxon>
        <taxon>Hygrophila</taxon>
        <taxon>Lymnaeoidea</taxon>
        <taxon>Lymnaeidae</taxon>
        <taxon>Lymnaea</taxon>
    </lineage>
</organism>
<keyword evidence="6" id="KW-1185">Reference proteome</keyword>
<comment type="subcellular location">
    <subcellularLocation>
        <location evidence="1">Nucleus</location>
    </subcellularLocation>
</comment>
<dbReference type="FunFam" id="1.10.150.40:FF:000002">
    <property type="entry name" value="Barrier to autointegration factor 2"/>
    <property type="match status" value="1"/>
</dbReference>
<dbReference type="InterPro" id="IPR051387">
    <property type="entry name" value="BAF"/>
</dbReference>
<dbReference type="GO" id="GO:0003677">
    <property type="term" value="F:DNA binding"/>
    <property type="evidence" value="ECO:0007669"/>
    <property type="project" value="InterPro"/>
</dbReference>
<evidence type="ECO:0000313" key="5">
    <source>
        <dbReference type="EMBL" id="CAL1527798.1"/>
    </source>
</evidence>
<dbReference type="SMART" id="SM01023">
    <property type="entry name" value="BAF"/>
    <property type="match status" value="1"/>
</dbReference>
<evidence type="ECO:0000256" key="4">
    <source>
        <dbReference type="ARBA" id="ARBA00079764"/>
    </source>
</evidence>
<keyword evidence="2" id="KW-0539">Nucleus</keyword>
<reference evidence="5 6" key="1">
    <citation type="submission" date="2024-04" db="EMBL/GenBank/DDBJ databases">
        <authorList>
            <consortium name="Genoscope - CEA"/>
            <person name="William W."/>
        </authorList>
    </citation>
    <scope>NUCLEOTIDE SEQUENCE [LARGE SCALE GENOMIC DNA]</scope>
</reference>
<comment type="caution">
    <text evidence="5">The sequence shown here is derived from an EMBL/GenBank/DDBJ whole genome shotgun (WGS) entry which is preliminary data.</text>
</comment>
<dbReference type="Proteomes" id="UP001497497">
    <property type="component" value="Unassembled WGS sequence"/>
</dbReference>